<sequence>MAHFITFEGIEGSGKTTQIAKVAELLRGQGYNVVTTREPGGCPISNAIREILLNPANDALENRAELLLYAAARAQHVAEVIQPALKQGQIVLCDRYTDATLAYQGYGRGLDLDLIEELNTLASGDCRPHLTLLLDMPHETGLKRALERNDTQNMCDEGRFEQESLDFHKRVREGYLFLAQKDPQRMQVIDATGTPAEVSERLIACLQAYLDSGTGS</sequence>
<dbReference type="InterPro" id="IPR027417">
    <property type="entry name" value="P-loop_NTPase"/>
</dbReference>
<evidence type="ECO:0000313" key="15">
    <source>
        <dbReference type="Proteomes" id="UP000182517"/>
    </source>
</evidence>
<accession>A0A1L3GM93</accession>
<keyword evidence="8 12" id="KW-0067">ATP-binding</keyword>
<dbReference type="PANTHER" id="PTHR10344:SF4">
    <property type="entry name" value="UMP-CMP KINASE 2, MITOCHONDRIAL"/>
    <property type="match status" value="1"/>
</dbReference>
<keyword evidence="5 12" id="KW-0545">Nucleotide biosynthesis</keyword>
<comment type="similarity">
    <text evidence="1 12">Belongs to the thymidylate kinase family.</text>
</comment>
<dbReference type="STRING" id="1842532.A7E78_02360"/>
<dbReference type="KEGG" id="pef:A7E78_02360"/>
<dbReference type="InterPro" id="IPR018094">
    <property type="entry name" value="Thymidylate_kinase"/>
</dbReference>
<comment type="function">
    <text evidence="11 12">Phosphorylation of dTMP to form dTDP in both de novo and salvage pathways of dTTP synthesis.</text>
</comment>
<dbReference type="RefSeq" id="WP_072282758.1">
    <property type="nucleotide sequence ID" value="NZ_CP015519.1"/>
</dbReference>
<dbReference type="EMBL" id="CP015519">
    <property type="protein sequence ID" value="APG26798.1"/>
    <property type="molecule type" value="Genomic_DNA"/>
</dbReference>
<reference evidence="14 15" key="1">
    <citation type="journal article" date="2017" name="Genome Announc.">
        <title>Complete Genome Sequences of Two Acetylene-Fermenting Pelobacter acetylenicus Strains.</title>
        <authorList>
            <person name="Sutton J.M."/>
            <person name="Baesman S.M."/>
            <person name="Fierst J.L."/>
            <person name="Poret-Peterson A.T."/>
            <person name="Oremland R.S."/>
            <person name="Dunlap D.S."/>
            <person name="Akob D.M."/>
        </authorList>
    </citation>
    <scope>NUCLEOTIDE SEQUENCE [LARGE SCALE GENOMIC DNA]</scope>
    <source>
        <strain evidence="14 15">SFB93</strain>
    </source>
</reference>
<dbReference type="Gene3D" id="3.40.50.300">
    <property type="entry name" value="P-loop containing nucleotide triphosphate hydrolases"/>
    <property type="match status" value="1"/>
</dbReference>
<evidence type="ECO:0000256" key="10">
    <source>
        <dbReference type="ARBA" id="ARBA00048743"/>
    </source>
</evidence>
<dbReference type="OrthoDB" id="9774907at2"/>
<dbReference type="HAMAP" id="MF_00165">
    <property type="entry name" value="Thymidylate_kinase"/>
    <property type="match status" value="1"/>
</dbReference>
<comment type="catalytic activity">
    <reaction evidence="10 12">
        <text>dTMP + ATP = dTDP + ADP</text>
        <dbReference type="Rhea" id="RHEA:13517"/>
        <dbReference type="ChEBI" id="CHEBI:30616"/>
        <dbReference type="ChEBI" id="CHEBI:58369"/>
        <dbReference type="ChEBI" id="CHEBI:63528"/>
        <dbReference type="ChEBI" id="CHEBI:456216"/>
        <dbReference type="EC" id="2.7.4.9"/>
    </reaction>
</comment>
<dbReference type="GO" id="GO:0005524">
    <property type="term" value="F:ATP binding"/>
    <property type="evidence" value="ECO:0007669"/>
    <property type="project" value="UniProtKB-UniRule"/>
</dbReference>
<dbReference type="GO" id="GO:0006233">
    <property type="term" value="P:dTDP biosynthetic process"/>
    <property type="evidence" value="ECO:0007669"/>
    <property type="project" value="InterPro"/>
</dbReference>
<dbReference type="SUPFAM" id="SSF52540">
    <property type="entry name" value="P-loop containing nucleoside triphosphate hydrolases"/>
    <property type="match status" value="1"/>
</dbReference>
<dbReference type="PANTHER" id="PTHR10344">
    <property type="entry name" value="THYMIDYLATE KINASE"/>
    <property type="match status" value="1"/>
</dbReference>
<evidence type="ECO:0000256" key="11">
    <source>
        <dbReference type="ARBA" id="ARBA00057735"/>
    </source>
</evidence>
<evidence type="ECO:0000256" key="1">
    <source>
        <dbReference type="ARBA" id="ARBA00009776"/>
    </source>
</evidence>
<name>A0A1L3GM93_9BACT</name>
<dbReference type="Proteomes" id="UP000182517">
    <property type="component" value="Chromosome"/>
</dbReference>
<evidence type="ECO:0000256" key="2">
    <source>
        <dbReference type="ARBA" id="ARBA00012980"/>
    </source>
</evidence>
<dbReference type="GO" id="GO:0006235">
    <property type="term" value="P:dTTP biosynthetic process"/>
    <property type="evidence" value="ECO:0007669"/>
    <property type="project" value="UniProtKB-UniRule"/>
</dbReference>
<protein>
    <recommendedName>
        <fullName evidence="3 12">Thymidylate kinase</fullName>
        <ecNumber evidence="2 12">2.7.4.9</ecNumber>
    </recommendedName>
    <alternativeName>
        <fullName evidence="9 12">dTMP kinase</fullName>
    </alternativeName>
</protein>
<evidence type="ECO:0000313" key="14">
    <source>
        <dbReference type="EMBL" id="APG26798.1"/>
    </source>
</evidence>
<dbReference type="NCBIfam" id="TIGR00041">
    <property type="entry name" value="DTMP_kinase"/>
    <property type="match status" value="1"/>
</dbReference>
<proteinExistence type="inferred from homology"/>
<gene>
    <name evidence="12" type="primary">tmk</name>
    <name evidence="14" type="ORF">A7E78_02360</name>
</gene>
<keyword evidence="15" id="KW-1185">Reference proteome</keyword>
<evidence type="ECO:0000256" key="6">
    <source>
        <dbReference type="ARBA" id="ARBA00022741"/>
    </source>
</evidence>
<organism evidence="14 15">
    <name type="scientific">Syntrophotalea acetylenivorans</name>
    <dbReference type="NCBI Taxonomy" id="1842532"/>
    <lineage>
        <taxon>Bacteria</taxon>
        <taxon>Pseudomonadati</taxon>
        <taxon>Thermodesulfobacteriota</taxon>
        <taxon>Desulfuromonadia</taxon>
        <taxon>Desulfuromonadales</taxon>
        <taxon>Syntrophotaleaceae</taxon>
        <taxon>Syntrophotalea</taxon>
    </lineage>
</organism>
<evidence type="ECO:0000256" key="8">
    <source>
        <dbReference type="ARBA" id="ARBA00022840"/>
    </source>
</evidence>
<feature type="domain" description="Thymidylate kinase-like" evidence="13">
    <location>
        <begin position="7"/>
        <end position="200"/>
    </location>
</feature>
<dbReference type="CDD" id="cd01672">
    <property type="entry name" value="TMPK"/>
    <property type="match status" value="1"/>
</dbReference>
<keyword evidence="7 12" id="KW-0418">Kinase</keyword>
<dbReference type="GO" id="GO:0005829">
    <property type="term" value="C:cytosol"/>
    <property type="evidence" value="ECO:0007669"/>
    <property type="project" value="TreeGrafter"/>
</dbReference>
<evidence type="ECO:0000259" key="13">
    <source>
        <dbReference type="Pfam" id="PF02223"/>
    </source>
</evidence>
<keyword evidence="6 12" id="KW-0547">Nucleotide-binding</keyword>
<evidence type="ECO:0000256" key="3">
    <source>
        <dbReference type="ARBA" id="ARBA00017144"/>
    </source>
</evidence>
<dbReference type="AlphaFoldDB" id="A0A1L3GM93"/>
<feature type="binding site" evidence="12">
    <location>
        <begin position="9"/>
        <end position="16"/>
    </location>
    <ligand>
        <name>ATP</name>
        <dbReference type="ChEBI" id="CHEBI:30616"/>
    </ligand>
</feature>
<dbReference type="Pfam" id="PF02223">
    <property type="entry name" value="Thymidylate_kin"/>
    <property type="match status" value="1"/>
</dbReference>
<evidence type="ECO:0000256" key="12">
    <source>
        <dbReference type="HAMAP-Rule" id="MF_00165"/>
    </source>
</evidence>
<keyword evidence="4 12" id="KW-0808">Transferase</keyword>
<dbReference type="GO" id="GO:0004798">
    <property type="term" value="F:dTMP kinase activity"/>
    <property type="evidence" value="ECO:0007669"/>
    <property type="project" value="UniProtKB-UniRule"/>
</dbReference>
<dbReference type="FunFam" id="3.40.50.300:FF:000225">
    <property type="entry name" value="Thymidylate kinase"/>
    <property type="match status" value="1"/>
</dbReference>
<evidence type="ECO:0000256" key="4">
    <source>
        <dbReference type="ARBA" id="ARBA00022679"/>
    </source>
</evidence>
<evidence type="ECO:0000256" key="9">
    <source>
        <dbReference type="ARBA" id="ARBA00029962"/>
    </source>
</evidence>
<dbReference type="GO" id="GO:0006227">
    <property type="term" value="P:dUDP biosynthetic process"/>
    <property type="evidence" value="ECO:0007669"/>
    <property type="project" value="TreeGrafter"/>
</dbReference>
<evidence type="ECO:0000256" key="5">
    <source>
        <dbReference type="ARBA" id="ARBA00022727"/>
    </source>
</evidence>
<dbReference type="InterPro" id="IPR039430">
    <property type="entry name" value="Thymidylate_kin-like_dom"/>
</dbReference>
<dbReference type="EC" id="2.7.4.9" evidence="2 12"/>
<evidence type="ECO:0000256" key="7">
    <source>
        <dbReference type="ARBA" id="ARBA00022777"/>
    </source>
</evidence>